<dbReference type="InterPro" id="IPR050466">
    <property type="entry name" value="Carboxylest/Gibb_receptor"/>
</dbReference>
<feature type="domain" description="Alpha/beta hydrolase fold-3" evidence="1">
    <location>
        <begin position="93"/>
        <end position="181"/>
    </location>
</feature>
<keyword evidence="3" id="KW-1185">Reference proteome</keyword>
<evidence type="ECO:0000259" key="1">
    <source>
        <dbReference type="Pfam" id="PF07859"/>
    </source>
</evidence>
<dbReference type="PANTHER" id="PTHR23024">
    <property type="entry name" value="ARYLACETAMIDE DEACETYLASE"/>
    <property type="match status" value="1"/>
</dbReference>
<gene>
    <name evidence="2" type="ORF">SAMN04487926_119140</name>
</gene>
<dbReference type="Gene3D" id="3.40.50.1820">
    <property type="entry name" value="alpha/beta hydrolase"/>
    <property type="match status" value="1"/>
</dbReference>
<dbReference type="InterPro" id="IPR013094">
    <property type="entry name" value="AB_hydrolase_3"/>
</dbReference>
<proteinExistence type="predicted"/>
<dbReference type="SUPFAM" id="SSF53474">
    <property type="entry name" value="alpha/beta-Hydrolases"/>
    <property type="match status" value="1"/>
</dbReference>
<dbReference type="InterPro" id="IPR029058">
    <property type="entry name" value="AB_hydrolase_fold"/>
</dbReference>
<dbReference type="AlphaFoldDB" id="A0A7Z7BBJ9"/>
<comment type="caution">
    <text evidence="2">The sequence shown here is derived from an EMBL/GenBank/DDBJ whole genome shotgun (WGS) entry which is preliminary data.</text>
</comment>
<keyword evidence="2" id="KW-0378">Hydrolase</keyword>
<dbReference type="Pfam" id="PF07859">
    <property type="entry name" value="Abhydrolase_3"/>
    <property type="match status" value="1"/>
</dbReference>
<evidence type="ECO:0000313" key="2">
    <source>
        <dbReference type="EMBL" id="SDI57728.1"/>
    </source>
</evidence>
<accession>A0A7Z7BBJ9</accession>
<name>A0A7Z7BBJ9_9BURK</name>
<protein>
    <submittedName>
        <fullName evidence="2">Alpha/beta hydrolase fold</fullName>
    </submittedName>
</protein>
<dbReference type="Proteomes" id="UP000198900">
    <property type="component" value="Unassembled WGS sequence"/>
</dbReference>
<organism evidence="2 3">
    <name type="scientific">Paraburkholderia steynii</name>
    <dbReference type="NCBI Taxonomy" id="1245441"/>
    <lineage>
        <taxon>Bacteria</taxon>
        <taxon>Pseudomonadati</taxon>
        <taxon>Pseudomonadota</taxon>
        <taxon>Betaproteobacteria</taxon>
        <taxon>Burkholderiales</taxon>
        <taxon>Burkholderiaceae</taxon>
        <taxon>Paraburkholderia</taxon>
    </lineage>
</organism>
<reference evidence="2" key="1">
    <citation type="submission" date="2016-10" db="EMBL/GenBank/DDBJ databases">
        <authorList>
            <person name="Varghese N."/>
            <person name="Submissions S."/>
        </authorList>
    </citation>
    <scope>NUCLEOTIDE SEQUENCE [LARGE SCALE GENOMIC DNA]</scope>
    <source>
        <strain evidence="2">YR281</strain>
    </source>
</reference>
<evidence type="ECO:0000313" key="3">
    <source>
        <dbReference type="Proteomes" id="UP000198900"/>
    </source>
</evidence>
<dbReference type="EMBL" id="FNDI01000019">
    <property type="protein sequence ID" value="SDI57728.1"/>
    <property type="molecule type" value="Genomic_DNA"/>
</dbReference>
<dbReference type="GO" id="GO:0016787">
    <property type="term" value="F:hydrolase activity"/>
    <property type="evidence" value="ECO:0007669"/>
    <property type="project" value="UniProtKB-KW"/>
</dbReference>
<dbReference type="PANTHER" id="PTHR23024:SF624">
    <property type="entry name" value="ALPHA_BETA HYDROLASE FOLD-3 DOMAIN-CONTAINING PROTEIN"/>
    <property type="match status" value="1"/>
</dbReference>
<sequence>MTTYTSGHREVKRPIADVFATATAMVCRAVTDIVAASSKEWIHSTFAQLAPLQLFPSLPVEGEVDRDIPYGPQRRHRFWFRPGGPPKLPQSILVFVRGGGFVGDDKSEPKSPLYEHIGLWAVLNGLQAFTVSYRLAPMHEWQVGGDDVSLAVEAVIKTVREKVCEPSEVFLMGHSASAVHAAAPVTMHSPPSEIADGIRISGVYDNNICKPNPAYFGERVDLHVQRLSLQGLANFDFPLFLGVTEFDPDLMHSNAVTVMHKRLTSRKQCTQFVILYENNHYRPILLLNSAVDTLAARFLEFRCRHRTKHVRNGPA</sequence>